<proteinExistence type="predicted"/>
<evidence type="ECO:0000313" key="2">
    <source>
        <dbReference type="Proteomes" id="UP000820818"/>
    </source>
</evidence>
<dbReference type="Proteomes" id="UP000820818">
    <property type="component" value="Unassembled WGS sequence"/>
</dbReference>
<evidence type="ECO:0008006" key="3">
    <source>
        <dbReference type="Google" id="ProtNLM"/>
    </source>
</evidence>
<dbReference type="InterPro" id="IPR015797">
    <property type="entry name" value="NUDIX_hydrolase-like_dom_sf"/>
</dbReference>
<organism evidence="1 2">
    <name type="scientific">Daphnia sinensis</name>
    <dbReference type="NCBI Taxonomy" id="1820382"/>
    <lineage>
        <taxon>Eukaryota</taxon>
        <taxon>Metazoa</taxon>
        <taxon>Ecdysozoa</taxon>
        <taxon>Arthropoda</taxon>
        <taxon>Crustacea</taxon>
        <taxon>Branchiopoda</taxon>
        <taxon>Diplostraca</taxon>
        <taxon>Cladocera</taxon>
        <taxon>Anomopoda</taxon>
        <taxon>Daphniidae</taxon>
        <taxon>Daphnia</taxon>
        <taxon>Daphnia similis group</taxon>
    </lineage>
</organism>
<accession>A0AAD5L2E5</accession>
<evidence type="ECO:0000313" key="1">
    <source>
        <dbReference type="EMBL" id="KAI9549663.1"/>
    </source>
</evidence>
<protein>
    <recommendedName>
        <fullName evidence="3">Nudix hydrolase domain-containing protein</fullName>
    </recommendedName>
</protein>
<dbReference type="SUPFAM" id="SSF55811">
    <property type="entry name" value="Nudix"/>
    <property type="match status" value="1"/>
</dbReference>
<keyword evidence="2" id="KW-1185">Reference proteome</keyword>
<dbReference type="EMBL" id="WJBH02000290">
    <property type="protein sequence ID" value="KAI9549663.1"/>
    <property type="molecule type" value="Genomic_DNA"/>
</dbReference>
<sequence>MIMKILDFSLPYHSDDSKIIGAGIMPFAIKDRRVYVLLGQEDSDGRFGVFGGRMKPGCDEQETAICEFHEETMGAVLDRNLVTKLLAMRMYTLKFTGAAGVNRFFITYMLRIPWDPSLPEKFQRQRSALLHGDFTNVPDAFDEKTCRVKYDFVEKRSVAWFPFDELAGIALRSRWNHPVIGMDGTPMFRRPFLAGLNNLVQYFNVPLFLKDLAWCDS</sequence>
<comment type="caution">
    <text evidence="1">The sequence shown here is derived from an EMBL/GenBank/DDBJ whole genome shotgun (WGS) entry which is preliminary data.</text>
</comment>
<reference evidence="1" key="1">
    <citation type="submission" date="2022-05" db="EMBL/GenBank/DDBJ databases">
        <title>A multi-omics perspective on studying reproductive biology in Daphnia sinensis.</title>
        <authorList>
            <person name="Jia J."/>
        </authorList>
    </citation>
    <scope>NUCLEOTIDE SEQUENCE</scope>
    <source>
        <strain evidence="1">WSL</strain>
    </source>
</reference>
<gene>
    <name evidence="1" type="ORF">GHT06_003849</name>
</gene>
<dbReference type="Gene3D" id="3.90.79.10">
    <property type="entry name" value="Nucleoside Triphosphate Pyrophosphohydrolase"/>
    <property type="match status" value="1"/>
</dbReference>
<name>A0AAD5L2E5_9CRUS</name>
<dbReference type="AlphaFoldDB" id="A0AAD5L2E5"/>